<dbReference type="PROSITE" id="PS01166">
    <property type="entry name" value="RNA_POL_BETA"/>
    <property type="match status" value="1"/>
</dbReference>
<comment type="caution">
    <text evidence="15">The sequence shown here is derived from an EMBL/GenBank/DDBJ whole genome shotgun (WGS) entry which is preliminary data.</text>
</comment>
<dbReference type="InterPro" id="IPR007645">
    <property type="entry name" value="RNA_pol_Rpb2_3"/>
</dbReference>
<comment type="similarity">
    <text evidence="9 12">Belongs to the RNA polymerase beta chain family.</text>
</comment>
<dbReference type="InterPro" id="IPR037033">
    <property type="entry name" value="DNA-dir_RNAP_su2_hyb_sf"/>
</dbReference>
<dbReference type="InterPro" id="IPR007083">
    <property type="entry name" value="RNA_pol_Rpb1_4"/>
</dbReference>
<dbReference type="Pfam" id="PF00623">
    <property type="entry name" value="RNA_pol_Rpb1_2"/>
    <property type="match status" value="1"/>
</dbReference>
<evidence type="ECO:0000313" key="16">
    <source>
        <dbReference type="Proteomes" id="UP000230238"/>
    </source>
</evidence>
<dbReference type="Gene3D" id="2.30.150.10">
    <property type="entry name" value="DNA-directed RNA polymerase, beta subunit, external 1 domain"/>
    <property type="match status" value="1"/>
</dbReference>
<keyword evidence="5 9" id="KW-0548">Nucleotidyltransferase</keyword>
<dbReference type="GO" id="GO:0003899">
    <property type="term" value="F:DNA-directed RNA polymerase activity"/>
    <property type="evidence" value="ECO:0007669"/>
    <property type="project" value="UniProtKB-UniRule"/>
</dbReference>
<dbReference type="Pfam" id="PF04560">
    <property type="entry name" value="RNA_pol_Rpb2_7"/>
    <property type="match status" value="1"/>
</dbReference>
<dbReference type="Proteomes" id="UP000230238">
    <property type="component" value="Unassembled WGS sequence"/>
</dbReference>
<keyword evidence="7 9" id="KW-0804">Transcription</keyword>
<dbReference type="CDD" id="cd01609">
    <property type="entry name" value="RNAP_beta'_N"/>
    <property type="match status" value="1"/>
</dbReference>
<dbReference type="CDD" id="cd00653">
    <property type="entry name" value="RNA_pol_B_RPB2"/>
    <property type="match status" value="1"/>
</dbReference>
<evidence type="ECO:0000256" key="3">
    <source>
        <dbReference type="ARBA" id="ARBA00022478"/>
    </source>
</evidence>
<feature type="binding site" evidence="10">
    <location>
        <position position="1141"/>
    </location>
    <ligand>
        <name>Zn(2+)</name>
        <dbReference type="ChEBI" id="CHEBI:29105"/>
        <label>1</label>
    </ligand>
</feature>
<feature type="binding site" evidence="10">
    <location>
        <position position="1128"/>
    </location>
    <ligand>
        <name>Zn(2+)</name>
        <dbReference type="ChEBI" id="CHEBI:29105"/>
        <label>1</label>
    </ligand>
</feature>
<keyword evidence="10" id="KW-0862">Zinc</keyword>
<dbReference type="InterPro" id="IPR007120">
    <property type="entry name" value="DNA-dir_RNAP_su2_dom"/>
</dbReference>
<dbReference type="Pfam" id="PF04565">
    <property type="entry name" value="RNA_pol_Rpb2_3"/>
    <property type="match status" value="1"/>
</dbReference>
<feature type="binding site" evidence="10">
    <location>
        <position position="1958"/>
    </location>
    <ligand>
        <name>Zn(2+)</name>
        <dbReference type="ChEBI" id="CHEBI:29105"/>
        <label>2</label>
    </ligand>
</feature>
<evidence type="ECO:0000256" key="1">
    <source>
        <dbReference type="ARBA" id="ARBA00007616"/>
    </source>
</evidence>
<accession>A0A2M7RIE0</accession>
<dbReference type="Pfam" id="PF10385">
    <property type="entry name" value="RNA_pol_Rpb2_45"/>
    <property type="match status" value="1"/>
</dbReference>
<dbReference type="InterPro" id="IPR007642">
    <property type="entry name" value="RNA_pol_Rpb2_2"/>
</dbReference>
<feature type="binding site" evidence="10">
    <location>
        <position position="1965"/>
    </location>
    <ligand>
        <name>Zn(2+)</name>
        <dbReference type="ChEBI" id="CHEBI:29105"/>
        <label>2</label>
    </ligand>
</feature>
<dbReference type="InterPro" id="IPR042102">
    <property type="entry name" value="RNA_pol_Rpb1_3_sf"/>
</dbReference>
<dbReference type="EC" id="2.7.7.6" evidence="9"/>
<dbReference type="InterPro" id="IPR037034">
    <property type="entry name" value="RNA_pol_Rpb2_2_sf"/>
</dbReference>
<dbReference type="Gene3D" id="1.10.274.100">
    <property type="entry name" value="RNA polymerase Rpb1, domain 3"/>
    <property type="match status" value="2"/>
</dbReference>
<comment type="catalytic activity">
    <reaction evidence="8 9 11">
        <text>RNA(n) + a ribonucleoside 5'-triphosphate = RNA(n+1) + diphosphate</text>
        <dbReference type="Rhea" id="RHEA:21248"/>
        <dbReference type="Rhea" id="RHEA-COMP:14527"/>
        <dbReference type="Rhea" id="RHEA-COMP:17342"/>
        <dbReference type="ChEBI" id="CHEBI:33019"/>
        <dbReference type="ChEBI" id="CHEBI:61557"/>
        <dbReference type="ChEBI" id="CHEBI:140395"/>
        <dbReference type="EC" id="2.7.7.6"/>
    </reaction>
</comment>
<evidence type="ECO:0000256" key="12">
    <source>
        <dbReference type="RuleBase" id="RU363031"/>
    </source>
</evidence>
<dbReference type="PANTHER" id="PTHR19376">
    <property type="entry name" value="DNA-DIRECTED RNA POLYMERASE"/>
    <property type="match status" value="1"/>
</dbReference>
<evidence type="ECO:0000256" key="10">
    <source>
        <dbReference type="HAMAP-Rule" id="MF_01322"/>
    </source>
</evidence>
<dbReference type="InterPro" id="IPR007066">
    <property type="entry name" value="RNA_pol_Rpb1_3"/>
</dbReference>
<evidence type="ECO:0000256" key="5">
    <source>
        <dbReference type="ARBA" id="ARBA00022695"/>
    </source>
</evidence>
<dbReference type="NCBIfam" id="NF001616">
    <property type="entry name" value="PRK00405.1"/>
    <property type="match status" value="1"/>
</dbReference>
<name>A0A2M7RIE0_9BACT</name>
<comment type="similarity">
    <text evidence="2">In the C-terminal section; belongs to the RNA polymerase beta' chain family.</text>
</comment>
<dbReference type="Gene3D" id="1.10.132.30">
    <property type="match status" value="1"/>
</dbReference>
<comment type="function">
    <text evidence="9 11">DNA-dependent RNA polymerase catalyzes the transcription of DNA into RNA using the four ribonucleoside triphosphates as substrates.</text>
</comment>
<dbReference type="InterPro" id="IPR019462">
    <property type="entry name" value="DNA-dir_RNA_pol_bsu_external_1"/>
</dbReference>
<dbReference type="InterPro" id="IPR038120">
    <property type="entry name" value="Rpb1_funnel_sf"/>
</dbReference>
<dbReference type="Gene3D" id="2.40.50.100">
    <property type="match status" value="2"/>
</dbReference>
<dbReference type="InterPro" id="IPR042107">
    <property type="entry name" value="DNA-dir_RNA_pol_bsu_ext_1_sf"/>
</dbReference>
<feature type="binding site" evidence="10">
    <location>
        <position position="1144"/>
    </location>
    <ligand>
        <name>Zn(2+)</name>
        <dbReference type="ChEBI" id="CHEBI:29105"/>
        <label>1</label>
    </ligand>
</feature>
<dbReference type="Pfam" id="PF04997">
    <property type="entry name" value="RNA_pol_Rpb1_1"/>
    <property type="match status" value="1"/>
</dbReference>
<evidence type="ECO:0000256" key="9">
    <source>
        <dbReference type="HAMAP-Rule" id="MF_01321"/>
    </source>
</evidence>
<gene>
    <name evidence="10" type="primary">rpoC</name>
    <name evidence="9" type="synonym">rpoB</name>
    <name evidence="15" type="ORF">COY65_00440</name>
</gene>
<dbReference type="InterPro" id="IPR045867">
    <property type="entry name" value="DNA-dir_RpoC_beta_prime"/>
</dbReference>
<dbReference type="GO" id="GO:0032549">
    <property type="term" value="F:ribonucleoside binding"/>
    <property type="evidence" value="ECO:0007669"/>
    <property type="project" value="InterPro"/>
</dbReference>
<comment type="similarity">
    <text evidence="10 11">Belongs to the RNA polymerase beta' chain family.</text>
</comment>
<dbReference type="Gene3D" id="3.90.1100.10">
    <property type="match status" value="1"/>
</dbReference>
<keyword evidence="10" id="KW-0460">Magnesium</keyword>
<dbReference type="InterPro" id="IPR000722">
    <property type="entry name" value="RNA_pol_asu"/>
</dbReference>
<dbReference type="SUPFAM" id="SSF64484">
    <property type="entry name" value="beta and beta-prime subunits of DNA dependent RNA-polymerase"/>
    <property type="match status" value="2"/>
</dbReference>
<dbReference type="NCBIfam" id="TIGR02013">
    <property type="entry name" value="rpoB"/>
    <property type="match status" value="1"/>
</dbReference>
<comment type="cofactor">
    <cofactor evidence="10">
        <name>Zn(2+)</name>
        <dbReference type="ChEBI" id="CHEBI:29105"/>
    </cofactor>
    <text evidence="10">Binds 2 Zn(2+) ions per subunit.</text>
</comment>
<evidence type="ECO:0000313" key="15">
    <source>
        <dbReference type="EMBL" id="PIY96528.1"/>
    </source>
</evidence>
<dbReference type="Pfam" id="PF00562">
    <property type="entry name" value="RNA_pol_Rpb2_6"/>
    <property type="match status" value="1"/>
</dbReference>
<dbReference type="InterPro" id="IPR014724">
    <property type="entry name" value="RNA_pol_RPB2_OB-fold"/>
</dbReference>
<dbReference type="Pfam" id="PF04983">
    <property type="entry name" value="RNA_pol_Rpb1_3"/>
    <property type="match status" value="1"/>
</dbReference>
<evidence type="ECO:0000259" key="14">
    <source>
        <dbReference type="SMART" id="SM00663"/>
    </source>
</evidence>
<dbReference type="Pfam" id="PF04998">
    <property type="entry name" value="RNA_pol_Rpb1_5"/>
    <property type="match status" value="1"/>
</dbReference>
<proteinExistence type="inferred from homology"/>
<dbReference type="Gene3D" id="1.10.40.90">
    <property type="match status" value="1"/>
</dbReference>
<evidence type="ECO:0000256" key="8">
    <source>
        <dbReference type="ARBA" id="ARBA00048552"/>
    </source>
</evidence>
<dbReference type="InterPro" id="IPR007080">
    <property type="entry name" value="RNA_pol_Rpb1_1"/>
</dbReference>
<dbReference type="InterPro" id="IPR012754">
    <property type="entry name" value="DNA-dir_RpoC_beta_prime_bact"/>
</dbReference>
<dbReference type="Gene3D" id="3.90.1800.10">
    <property type="entry name" value="RNA polymerase alpha subunit dimerisation domain"/>
    <property type="match status" value="1"/>
</dbReference>
<feature type="binding site" evidence="10">
    <location>
        <position position="1556"/>
    </location>
    <ligand>
        <name>Mg(2+)</name>
        <dbReference type="ChEBI" id="CHEBI:18420"/>
    </ligand>
</feature>
<comment type="subunit">
    <text evidence="9 12">The RNAP catalytic core consists of 2 alpha, 1 beta, 1 beta' and 1 omega subunit. When a sigma factor is associated with the core the holoenzyme is formed, which can initiate transcription.</text>
</comment>
<feature type="binding site" evidence="10">
    <location>
        <position position="1126"/>
    </location>
    <ligand>
        <name>Zn(2+)</name>
        <dbReference type="ChEBI" id="CHEBI:29105"/>
        <label>1</label>
    </ligand>
</feature>
<organism evidence="15 16">
    <name type="scientific">Candidatus Jorgensenbacteria bacterium CG_4_10_14_0_8_um_filter_39_13</name>
    <dbReference type="NCBI Taxonomy" id="1974589"/>
    <lineage>
        <taxon>Bacteria</taxon>
        <taxon>Candidatus Joergenseniibacteriota</taxon>
    </lineage>
</organism>
<reference evidence="16" key="1">
    <citation type="submission" date="2017-09" db="EMBL/GenBank/DDBJ databases">
        <title>Depth-based differentiation of microbial function through sediment-hosted aquifers and enrichment of novel symbionts in the deep terrestrial subsurface.</title>
        <authorList>
            <person name="Probst A.J."/>
            <person name="Ladd B."/>
            <person name="Jarett J.K."/>
            <person name="Geller-Mcgrath D.E."/>
            <person name="Sieber C.M.K."/>
            <person name="Emerson J.B."/>
            <person name="Anantharaman K."/>
            <person name="Thomas B.C."/>
            <person name="Malmstrom R."/>
            <person name="Stieglmeier M."/>
            <person name="Klingl A."/>
            <person name="Woyke T."/>
            <person name="Ryan C.M."/>
            <person name="Banfield J.F."/>
        </authorList>
    </citation>
    <scope>NUCLEOTIDE SEQUENCE [LARGE SCALE GENOMIC DNA]</scope>
</reference>
<dbReference type="InterPro" id="IPR015712">
    <property type="entry name" value="DNA-dir_RNA_pol_su2"/>
</dbReference>
<evidence type="ECO:0000256" key="13">
    <source>
        <dbReference type="SAM" id="Coils"/>
    </source>
</evidence>
<dbReference type="SMART" id="SM00663">
    <property type="entry name" value="RPOLA_N"/>
    <property type="match status" value="1"/>
</dbReference>
<evidence type="ECO:0000256" key="2">
    <source>
        <dbReference type="ARBA" id="ARBA00009839"/>
    </source>
</evidence>
<dbReference type="InterPro" id="IPR007644">
    <property type="entry name" value="RNA_pol_bsu_protrusion"/>
</dbReference>
<dbReference type="HAMAP" id="MF_01322">
    <property type="entry name" value="RNApol_bact_RpoC"/>
    <property type="match status" value="1"/>
</dbReference>
<dbReference type="GO" id="GO:0000287">
    <property type="term" value="F:magnesium ion binding"/>
    <property type="evidence" value="ECO:0007669"/>
    <property type="project" value="UniProtKB-UniRule"/>
</dbReference>
<dbReference type="InterPro" id="IPR006592">
    <property type="entry name" value="RNA_pol_N"/>
</dbReference>
<dbReference type="Gene3D" id="1.10.150.390">
    <property type="match status" value="1"/>
</dbReference>
<dbReference type="Pfam" id="PF05000">
    <property type="entry name" value="RNA_pol_Rpb1_4"/>
    <property type="match status" value="1"/>
</dbReference>
<dbReference type="InterPro" id="IPR044893">
    <property type="entry name" value="RNA_pol_Rpb1_clamp_domain"/>
</dbReference>
<dbReference type="InterPro" id="IPR007081">
    <property type="entry name" value="RNA_pol_Rpb1_5"/>
</dbReference>
<keyword evidence="4 9" id="KW-0808">Transferase</keyword>
<feature type="binding site" evidence="10">
    <location>
        <position position="1558"/>
    </location>
    <ligand>
        <name>Mg(2+)</name>
        <dbReference type="ChEBI" id="CHEBI:18420"/>
    </ligand>
</feature>
<dbReference type="InterPro" id="IPR007121">
    <property type="entry name" value="RNA_pol_bsu_CS"/>
</dbReference>
<dbReference type="GO" id="GO:0008270">
    <property type="term" value="F:zinc ion binding"/>
    <property type="evidence" value="ECO:0007669"/>
    <property type="project" value="UniProtKB-UniRule"/>
</dbReference>
<dbReference type="InterPro" id="IPR007641">
    <property type="entry name" value="RNA_pol_Rpb2_7"/>
</dbReference>
<dbReference type="GO" id="GO:0003677">
    <property type="term" value="F:DNA binding"/>
    <property type="evidence" value="ECO:0007669"/>
    <property type="project" value="UniProtKB-UniRule"/>
</dbReference>
<dbReference type="Gene3D" id="2.40.270.10">
    <property type="entry name" value="DNA-directed RNA polymerase, subunit 2, domain 6"/>
    <property type="match status" value="2"/>
</dbReference>
<keyword evidence="6 10" id="KW-0479">Metal-binding</keyword>
<feature type="binding site" evidence="10">
    <location>
        <position position="1968"/>
    </location>
    <ligand>
        <name>Zn(2+)</name>
        <dbReference type="ChEBI" id="CHEBI:29105"/>
        <label>2</label>
    </ligand>
</feature>
<dbReference type="PANTHER" id="PTHR19376:SF54">
    <property type="entry name" value="DNA-DIRECTED RNA POLYMERASE SUBUNIT BETA"/>
    <property type="match status" value="1"/>
</dbReference>
<evidence type="ECO:0000256" key="7">
    <source>
        <dbReference type="ARBA" id="ARBA00023163"/>
    </source>
</evidence>
<dbReference type="Pfam" id="PF04563">
    <property type="entry name" value="RNA_pol_Rpb2_1"/>
    <property type="match status" value="1"/>
</dbReference>
<dbReference type="Gene3D" id="4.10.860.120">
    <property type="entry name" value="RNA polymerase II, clamp domain"/>
    <property type="match status" value="1"/>
</dbReference>
<sequence>MSLPALKTKIFSSRQGPEYPEPNLIEIQTLSYEWFLKEGLKELFDEISPIKDYTSKELELHFLDYSFDSPKYTEGQAKEKDQTYEASLRIKVKLIDKVRKRTKVQDNVYLGDFPVMTERGTFIINGVERVVISQLIRSAGIYFTAEVIHGKRYFGAKVIPSRGSWLEFETSQDGFIGVKIDRKRKAPVSELLRIFGLTEDQKILETFAKEDKGEIQYLQATLKKDKVHTIEESYIDLYERLRPGELATVKNAQALIDPMFSRFDRYDLGRVGRFKLNQRLGLDKKKDSRFIDLEDLIAIIKEIIRLNNNPQAEPDNIDHLGNRRVRAVGELAQLRLRVGFARLKRVVQDRMSTLPEEDLQPVKLLNYKVLIAVLRDFFASSQLSQFMDQVNPLAELEHKRRLSTMGPGGLTRERAGLEVRDVLPSYYGRICPIQTPEGANIGLVNSLATYARLNEFGFLETPYFKVKNGAVTLKAVWLDAVEEERYTIASGGIALNAKNQIIEKTVEARIKGKPGLCNREEIDFIDVSPNQLISVSTSLIPFLEHDDANRALMGSNMQRQAVPLVRPEAPLVSTGQEEKAAFYSGQLLISNVSGVVSEVDAQKIVIKTESGSETYPLVKFKRPNQPTCLSQRPIVKKGQKVKKGEILADGSATNQGVLSLGQNLLAAFIPWEGANFEDAVILSERVARGDCFTSVHIETFLCLVRETKLGSEITTPDIANVSEEKLRNLDEEGIIRIGAEVQPNDILVGKISPKGELELTSEERLLKAIFGEKAREVKDTSLTLPNGKRGRVIGIKIFDRDKGDKLEPGIIKKIQVEVAQIRKIRAGDKLSGRHGNKGVISQIRPVEDMPYLEDGTPVDIVLNPLGVISRMNLGQIFETHLGWAAHQLGYRAIVPNFVGATEEEIKGELIKAGLPASGKITVYNGLTGESFRQPIAVGYIYMMKLNHLVEDKIHMRSTGPYSLITQQPLGGKAQMGGQRFGEMEVWALEGYGAAHLLQEMSTIKSDDVIGRSAAFEAIIRNQDIKKPNIPASFKVLVSELKSLGLSIFTNENKEKTEEEKYERKNIGRDELNLKSISIKVASPEEIKSWSYGEVTKAETINYRTQRPEKNGLFSERIFGPTKDYECYCGKYKKVRYKGIICEKCGVEVTRSAVRRERMGHITLAAPIAHIWFLRTVPSRLRLLLDVSLPKLEKVVYFAAYIVTSVDEGSRKKILKELEKEFKSLKKKAEADIENLTAQQTKLKEILTILKPGLILNEDEYLNLAERFGDIFEADRGAGALRKILEKIDLNSLAKNLEKEILQVKDINRQIHLRRRLKLVKSFIKAGIRPEWTILTILPVLPPELRPMVALDGGRYATADLNDLYRRVINRNNRLKKLIELKSPEVIIANEKRMLQEAVDALIDNTARTGSQILSSRRRPLRSLADTLKGKQGRFRQNLLGKRVDYSGRSVIVIGPELKLNECGLPKILALELFRPFVISKIIERGLAYNIKNANRFIEQESPEVWAILEEVIADKRVLLNRAPTLHRLSIQAFKPILIEGLAIRIPPMVCAAFNADFDGDQMAVHLPLTKEAQYEAKHLMDATLGVLKPANGEPITSPTTDITLGCYFLTKIKERAKGEGKIFADEREAMLAYENGFIDIQTKIKVPNPKNSNSDSISLIETTYGRLIFNRALPAELSFVNETMNKKALSRVVSRIIELCGPESAYVFLDKIKDLGFSYSTLSAITWNMSDVLTPPAKKEILARAEKEMEEINSQLEEGLLTQEERTEKAVLLWTKVNEEVSKEVSKILLPDNPIFSIIDSGSRGSWSQINQMMGMKGLVQDPNMRIIELPIKSSYKEGLGVLEYFFATHGARKGSTDTALKTAQAGYLTRRLVDVAQDLIIKEKDCGTNKGIEIVRKESDEYNYNFAERLFSRTALEDIRIGRKLIVRAGEIISQEQAKKIQESGLESVKIRSPITCKSFFGVCSACYGLDLSRNKPIDIGEAIGIIAAQSIGEPGMQLTLRTFHVGGIAGMDITYGLPRVEEVFEARPPKGAALLAKGDGKVKVIEEKGNEKIIKIQEAVKSKSKKSEIVEYPVPIYVNLLIKEGERVYKGQPLYEGPLNLRDVLIYQGIEALERYIINEVQKIYVSAGASINDKHIEVIVRQMLSRVLVTDPGDTEIMVNDLMEKSRFLQINKEMKQLKGNLAKAKQKILGISRVALTTESFLSAASFQETSRVLVTAATEGRTDYLRGLKENVIIGKLIPVGTAFRGIPKDLLTPSKEADKVEEKEEDE</sequence>
<evidence type="ECO:0000256" key="11">
    <source>
        <dbReference type="RuleBase" id="RU004279"/>
    </source>
</evidence>
<dbReference type="CDD" id="cd02655">
    <property type="entry name" value="RNAP_beta'_C"/>
    <property type="match status" value="1"/>
</dbReference>
<feature type="binding site" evidence="10">
    <location>
        <position position="1560"/>
    </location>
    <ligand>
        <name>Mg(2+)</name>
        <dbReference type="ChEBI" id="CHEBI:18420"/>
    </ligand>
</feature>
<dbReference type="NCBIfam" id="TIGR02386">
    <property type="entry name" value="rpoC_TIGR"/>
    <property type="match status" value="1"/>
</dbReference>
<feature type="domain" description="RNA polymerase N-terminal" evidence="14">
    <location>
        <begin position="1330"/>
        <end position="1610"/>
    </location>
</feature>
<dbReference type="Gene3D" id="3.90.1110.10">
    <property type="entry name" value="RNA polymerase Rpb2, domain 2"/>
    <property type="match status" value="1"/>
</dbReference>
<dbReference type="HAMAP" id="MF_01321">
    <property type="entry name" value="RNApol_bact_RpoB"/>
    <property type="match status" value="1"/>
</dbReference>
<protein>
    <recommendedName>
        <fullName evidence="9 10">Multifunctional fusion protein</fullName>
    </recommendedName>
    <domain>
        <recommendedName>
            <fullName evidence="9">DNA-directed RNA polymerase subunit beta</fullName>
            <shortName evidence="9">RNAP subunit beta</shortName>
            <ecNumber evidence="9">2.7.7.6</ecNumber>
        </recommendedName>
        <alternativeName>
            <fullName evidence="9">RNA polymerase subunit beta</fullName>
        </alternativeName>
        <alternativeName>
            <fullName evidence="9">Transcriptase subunit beta</fullName>
        </alternativeName>
    </domain>
    <domain>
        <recommendedName>
            <fullName evidence="10">DNA-directed RNA polymerase subunit beta'</fullName>
            <shortName evidence="10">RNAP subunit beta'</shortName>
        </recommendedName>
        <alternativeName>
            <fullName evidence="10">RNA polymerase subunit beta'</fullName>
        </alternativeName>
        <alternativeName>
            <fullName evidence="10">Transcriptase subunit beta'</fullName>
        </alternativeName>
    </domain>
</protein>
<dbReference type="Gene3D" id="2.40.40.20">
    <property type="match status" value="1"/>
</dbReference>
<dbReference type="GO" id="GO:0006351">
    <property type="term" value="P:DNA-templated transcription"/>
    <property type="evidence" value="ECO:0007669"/>
    <property type="project" value="UniProtKB-UniRule"/>
</dbReference>
<comment type="cofactor">
    <cofactor evidence="10">
        <name>Mg(2+)</name>
        <dbReference type="ChEBI" id="CHEBI:18420"/>
    </cofactor>
    <text evidence="10">Binds 1 Mg(2+) ion per subunit.</text>
</comment>
<dbReference type="InterPro" id="IPR010243">
    <property type="entry name" value="RNA_pol_bsu_bac"/>
</dbReference>
<evidence type="ECO:0000256" key="4">
    <source>
        <dbReference type="ARBA" id="ARBA00022679"/>
    </source>
</evidence>
<evidence type="ECO:0000256" key="6">
    <source>
        <dbReference type="ARBA" id="ARBA00022723"/>
    </source>
</evidence>
<keyword evidence="13" id="KW-0175">Coiled coil</keyword>
<dbReference type="Gene3D" id="1.10.1790.20">
    <property type="match status" value="1"/>
</dbReference>
<keyword evidence="3 9" id="KW-0240">DNA-directed RNA polymerase</keyword>
<feature type="coiled-coil region" evidence="13">
    <location>
        <begin position="1214"/>
        <end position="1245"/>
    </location>
</feature>
<comment type="similarity">
    <text evidence="1">In the N-terminal section; belongs to the RNA polymerase beta chain family.</text>
</comment>
<dbReference type="Pfam" id="PF04561">
    <property type="entry name" value="RNA_pol_Rpb2_2"/>
    <property type="match status" value="1"/>
</dbReference>
<dbReference type="EMBL" id="PFME01000005">
    <property type="protein sequence ID" value="PIY96528.1"/>
    <property type="molecule type" value="Genomic_DNA"/>
</dbReference>
<dbReference type="Gene3D" id="2.40.50.150">
    <property type="match status" value="1"/>
</dbReference>
<dbReference type="GO" id="GO:0000428">
    <property type="term" value="C:DNA-directed RNA polymerase complex"/>
    <property type="evidence" value="ECO:0007669"/>
    <property type="project" value="UniProtKB-KW"/>
</dbReference>
<feature type="binding site" evidence="10">
    <location>
        <position position="1887"/>
    </location>
    <ligand>
        <name>Zn(2+)</name>
        <dbReference type="ChEBI" id="CHEBI:29105"/>
        <label>2</label>
    </ligand>
</feature>